<evidence type="ECO:0000313" key="1">
    <source>
        <dbReference type="EMBL" id="GAH23093.1"/>
    </source>
</evidence>
<comment type="caution">
    <text evidence="1">The sequence shown here is derived from an EMBL/GenBank/DDBJ whole genome shotgun (WGS) entry which is preliminary data.</text>
</comment>
<protein>
    <submittedName>
        <fullName evidence="1">Uncharacterized protein</fullName>
    </submittedName>
</protein>
<sequence>MIIRYGGSDPYFDDGLTSLGLTFDGFKMIGKKV</sequence>
<reference evidence="1" key="1">
    <citation type="journal article" date="2014" name="Front. Microbiol.">
        <title>High frequency of phylogenetically diverse reductive dehalogenase-homologous genes in deep subseafloor sedimentary metagenomes.</title>
        <authorList>
            <person name="Kawai M."/>
            <person name="Futagami T."/>
            <person name="Toyoda A."/>
            <person name="Takaki Y."/>
            <person name="Nishi S."/>
            <person name="Hori S."/>
            <person name="Arai W."/>
            <person name="Tsubouchi T."/>
            <person name="Morono Y."/>
            <person name="Uchiyama I."/>
            <person name="Ito T."/>
            <person name="Fujiyama A."/>
            <person name="Inagaki F."/>
            <person name="Takami H."/>
        </authorList>
    </citation>
    <scope>NUCLEOTIDE SEQUENCE</scope>
    <source>
        <strain evidence="1">Expedition CK06-06</strain>
    </source>
</reference>
<gene>
    <name evidence="1" type="ORF">S01H4_67440</name>
</gene>
<accession>X1FQR3</accession>
<proteinExistence type="predicted"/>
<feature type="non-terminal residue" evidence="1">
    <location>
        <position position="33"/>
    </location>
</feature>
<dbReference type="AlphaFoldDB" id="X1FQR3"/>
<dbReference type="EMBL" id="BART01042431">
    <property type="protein sequence ID" value="GAH23093.1"/>
    <property type="molecule type" value="Genomic_DNA"/>
</dbReference>
<organism evidence="1">
    <name type="scientific">marine sediment metagenome</name>
    <dbReference type="NCBI Taxonomy" id="412755"/>
    <lineage>
        <taxon>unclassified sequences</taxon>
        <taxon>metagenomes</taxon>
        <taxon>ecological metagenomes</taxon>
    </lineage>
</organism>
<name>X1FQR3_9ZZZZ</name>